<evidence type="ECO:0000256" key="2">
    <source>
        <dbReference type="ARBA" id="ARBA00023125"/>
    </source>
</evidence>
<reference evidence="5 6" key="1">
    <citation type="submission" date="2019-07" db="EMBL/GenBank/DDBJ databases">
        <title>Genomic Encyclopedia of Archaeal and Bacterial Type Strains, Phase II (KMG-II): from individual species to whole genera.</title>
        <authorList>
            <person name="Goeker M."/>
        </authorList>
    </citation>
    <scope>NUCLEOTIDE SEQUENCE [LARGE SCALE GENOMIC DNA]</scope>
    <source>
        <strain evidence="5 6">DSM 46842</strain>
    </source>
</reference>
<dbReference type="PANTHER" id="PTHR33204">
    <property type="entry name" value="TRANSCRIPTIONAL REGULATOR, MARR FAMILY"/>
    <property type="match status" value="1"/>
</dbReference>
<dbReference type="GO" id="GO:0003677">
    <property type="term" value="F:DNA binding"/>
    <property type="evidence" value="ECO:0007669"/>
    <property type="project" value="UniProtKB-KW"/>
</dbReference>
<keyword evidence="1" id="KW-0805">Transcription regulation</keyword>
<dbReference type="PANTHER" id="PTHR33204:SF18">
    <property type="entry name" value="TRANSCRIPTIONAL REGULATORY PROTEIN"/>
    <property type="match status" value="1"/>
</dbReference>
<protein>
    <submittedName>
        <fullName evidence="5">HxlR family transcriptional regulator</fullName>
    </submittedName>
</protein>
<gene>
    <name evidence="5" type="ORF">BD833_109181</name>
</gene>
<dbReference type="InterPro" id="IPR036388">
    <property type="entry name" value="WH-like_DNA-bd_sf"/>
</dbReference>
<evidence type="ECO:0000313" key="5">
    <source>
        <dbReference type="EMBL" id="TYP86576.1"/>
    </source>
</evidence>
<keyword evidence="6" id="KW-1185">Reference proteome</keyword>
<dbReference type="PROSITE" id="PS51118">
    <property type="entry name" value="HTH_HXLR"/>
    <property type="match status" value="1"/>
</dbReference>
<name>A0A5S5CUR4_9ACTN</name>
<dbReference type="EMBL" id="VNHW01000009">
    <property type="protein sequence ID" value="TYP86576.1"/>
    <property type="molecule type" value="Genomic_DNA"/>
</dbReference>
<evidence type="ECO:0000259" key="4">
    <source>
        <dbReference type="PROSITE" id="PS51118"/>
    </source>
</evidence>
<accession>A0A5S5CUR4</accession>
<sequence length="155" mass="17111">MTTRLDDLPGRRCSIAGALDVVGDRWALLVVREVSLGAHRFSEILRGTGAPRERLAARLGELVDAGVLERREYSQNPPRSDYHLTRAGRDLLPVLQALMQWGDRHVADTPPVELHHSGHRISASWVCDVCGERVGRGIERHVPDGSQPGHGPLPR</sequence>
<organism evidence="5 6">
    <name type="scientific">Blastococcus xanthinilyticus</name>
    <dbReference type="NCBI Taxonomy" id="1564164"/>
    <lineage>
        <taxon>Bacteria</taxon>
        <taxon>Bacillati</taxon>
        <taxon>Actinomycetota</taxon>
        <taxon>Actinomycetes</taxon>
        <taxon>Geodermatophilales</taxon>
        <taxon>Geodermatophilaceae</taxon>
        <taxon>Blastococcus</taxon>
    </lineage>
</organism>
<dbReference type="InterPro" id="IPR036390">
    <property type="entry name" value="WH_DNA-bd_sf"/>
</dbReference>
<dbReference type="Gene3D" id="1.10.10.10">
    <property type="entry name" value="Winged helix-like DNA-binding domain superfamily/Winged helix DNA-binding domain"/>
    <property type="match status" value="1"/>
</dbReference>
<dbReference type="RefSeq" id="WP_166533935.1">
    <property type="nucleotide sequence ID" value="NZ_VNHW01000009.1"/>
</dbReference>
<keyword evidence="3" id="KW-0804">Transcription</keyword>
<keyword evidence="2" id="KW-0238">DNA-binding</keyword>
<comment type="caution">
    <text evidence="5">The sequence shown here is derived from an EMBL/GenBank/DDBJ whole genome shotgun (WGS) entry which is preliminary data.</text>
</comment>
<evidence type="ECO:0000256" key="1">
    <source>
        <dbReference type="ARBA" id="ARBA00023015"/>
    </source>
</evidence>
<dbReference type="InterPro" id="IPR002577">
    <property type="entry name" value="HTH_HxlR"/>
</dbReference>
<evidence type="ECO:0000256" key="3">
    <source>
        <dbReference type="ARBA" id="ARBA00023163"/>
    </source>
</evidence>
<dbReference type="Proteomes" id="UP000322499">
    <property type="component" value="Unassembled WGS sequence"/>
</dbReference>
<dbReference type="AlphaFoldDB" id="A0A5S5CUR4"/>
<feature type="domain" description="HTH hxlR-type" evidence="4">
    <location>
        <begin position="13"/>
        <end position="110"/>
    </location>
</feature>
<proteinExistence type="predicted"/>
<dbReference type="SUPFAM" id="SSF46785">
    <property type="entry name" value="Winged helix' DNA-binding domain"/>
    <property type="match status" value="1"/>
</dbReference>
<evidence type="ECO:0000313" key="6">
    <source>
        <dbReference type="Proteomes" id="UP000322499"/>
    </source>
</evidence>
<dbReference type="Pfam" id="PF01638">
    <property type="entry name" value="HxlR"/>
    <property type="match status" value="1"/>
</dbReference>